<dbReference type="InterPro" id="IPR015856">
    <property type="entry name" value="ABC_transpr_CbiO/EcfA_su"/>
</dbReference>
<dbReference type="CDD" id="cd03225">
    <property type="entry name" value="ABC_cobalt_CbiO_domain1"/>
    <property type="match status" value="2"/>
</dbReference>
<feature type="domain" description="ABC transporter" evidence="9">
    <location>
        <begin position="282"/>
        <end position="514"/>
    </location>
</feature>
<gene>
    <name evidence="10" type="ORF">LSAC_03646</name>
</gene>
<dbReference type="GO" id="GO:0042626">
    <property type="term" value="F:ATPase-coupled transmembrane transporter activity"/>
    <property type="evidence" value="ECO:0007669"/>
    <property type="project" value="TreeGrafter"/>
</dbReference>
<evidence type="ECO:0000256" key="8">
    <source>
        <dbReference type="ARBA" id="ARBA00023136"/>
    </source>
</evidence>
<dbReference type="InterPro" id="IPR003593">
    <property type="entry name" value="AAA+_ATPase"/>
</dbReference>
<organism evidence="10">
    <name type="scientific">Levilinea saccharolytica</name>
    <dbReference type="NCBI Taxonomy" id="229921"/>
    <lineage>
        <taxon>Bacteria</taxon>
        <taxon>Bacillati</taxon>
        <taxon>Chloroflexota</taxon>
        <taxon>Anaerolineae</taxon>
        <taxon>Anaerolineales</taxon>
        <taxon>Anaerolineaceae</taxon>
        <taxon>Levilinea</taxon>
    </lineage>
</organism>
<evidence type="ECO:0000256" key="1">
    <source>
        <dbReference type="ARBA" id="ARBA00004236"/>
    </source>
</evidence>
<dbReference type="SUPFAM" id="SSF52540">
    <property type="entry name" value="P-loop containing nucleoside triphosphate hydrolases"/>
    <property type="match status" value="2"/>
</dbReference>
<feature type="domain" description="ABC transporter" evidence="9">
    <location>
        <begin position="7"/>
        <end position="247"/>
    </location>
</feature>
<dbReference type="GO" id="GO:0016887">
    <property type="term" value="F:ATP hydrolysis activity"/>
    <property type="evidence" value="ECO:0007669"/>
    <property type="project" value="InterPro"/>
</dbReference>
<dbReference type="InterPro" id="IPR017871">
    <property type="entry name" value="ABC_transporter-like_CS"/>
</dbReference>
<keyword evidence="5" id="KW-0547">Nucleotide-binding</keyword>
<dbReference type="InterPro" id="IPR050095">
    <property type="entry name" value="ECF_ABC_transporter_ATP-bd"/>
</dbReference>
<dbReference type="Gene3D" id="3.40.50.300">
    <property type="entry name" value="P-loop containing nucleotide triphosphate hydrolases"/>
    <property type="match status" value="2"/>
</dbReference>
<dbReference type="PROSITE" id="PS50893">
    <property type="entry name" value="ABC_TRANSPORTER_2"/>
    <property type="match status" value="2"/>
</dbReference>
<keyword evidence="8" id="KW-0472">Membrane</keyword>
<keyword evidence="4" id="KW-1003">Cell membrane</keyword>
<dbReference type="RefSeq" id="WP_062419988.1">
    <property type="nucleotide sequence ID" value="NZ_BBXZ01000189.1"/>
</dbReference>
<dbReference type="NCBIfam" id="NF010167">
    <property type="entry name" value="PRK13648.1"/>
    <property type="match status" value="2"/>
</dbReference>
<dbReference type="GO" id="GO:0005524">
    <property type="term" value="F:ATP binding"/>
    <property type="evidence" value="ECO:0007669"/>
    <property type="project" value="UniProtKB-KW"/>
</dbReference>
<proteinExistence type="inferred from homology"/>
<evidence type="ECO:0000313" key="10">
    <source>
        <dbReference type="EMBL" id="GAP19734.1"/>
    </source>
</evidence>
<dbReference type="EMBL" id="DF967975">
    <property type="protein sequence ID" value="GAP19734.1"/>
    <property type="molecule type" value="Genomic_DNA"/>
</dbReference>
<evidence type="ECO:0000256" key="2">
    <source>
        <dbReference type="ARBA" id="ARBA00005417"/>
    </source>
</evidence>
<dbReference type="InterPro" id="IPR027417">
    <property type="entry name" value="P-loop_NTPase"/>
</dbReference>
<reference evidence="10" key="1">
    <citation type="journal article" date="2015" name="Genome Announc.">
        <title>Draft Genome Sequences of Anaerolinea thermolimosa IMO-1, Bellilinea caldifistulae GOMI-1, Leptolinea tardivitalis YMTK-2, Levilinea saccharolytica KIBI-1, Longilinea arvoryzae KOME-1, Previously Described as Members of the Class Anaerolineae (Chloroflexi).</title>
        <authorList>
            <person name="Matsuura N."/>
            <person name="Tourlousse M.D."/>
            <person name="Ohashi A."/>
            <person name="Hugenholtz P."/>
            <person name="Sekiguchi Y."/>
        </authorList>
    </citation>
    <scope>NUCLEOTIDE SEQUENCE</scope>
    <source>
        <strain evidence="10">KIBI-1</strain>
    </source>
</reference>
<dbReference type="PANTHER" id="PTHR43553:SF25">
    <property type="entry name" value="ABC-TYPE COBALT TRANSPORT SYSTEM, ATPASE COMPONENT"/>
    <property type="match status" value="1"/>
</dbReference>
<keyword evidence="6" id="KW-0067">ATP-binding</keyword>
<dbReference type="GO" id="GO:0043190">
    <property type="term" value="C:ATP-binding cassette (ABC) transporter complex"/>
    <property type="evidence" value="ECO:0007669"/>
    <property type="project" value="TreeGrafter"/>
</dbReference>
<dbReference type="SMART" id="SM00382">
    <property type="entry name" value="AAA"/>
    <property type="match status" value="2"/>
</dbReference>
<comment type="similarity">
    <text evidence="2">Belongs to the ABC transporter superfamily.</text>
</comment>
<name>A0A0M9U3G5_9CHLR</name>
<dbReference type="Pfam" id="PF00005">
    <property type="entry name" value="ABC_tran"/>
    <property type="match status" value="2"/>
</dbReference>
<evidence type="ECO:0000256" key="7">
    <source>
        <dbReference type="ARBA" id="ARBA00022967"/>
    </source>
</evidence>
<keyword evidence="3" id="KW-0813">Transport</keyword>
<dbReference type="FunFam" id="3.40.50.300:FF:000224">
    <property type="entry name" value="Energy-coupling factor transporter ATP-binding protein EcfA"/>
    <property type="match status" value="1"/>
</dbReference>
<evidence type="ECO:0000256" key="5">
    <source>
        <dbReference type="ARBA" id="ARBA00022741"/>
    </source>
</evidence>
<dbReference type="PROSITE" id="PS00211">
    <property type="entry name" value="ABC_TRANSPORTER_1"/>
    <property type="match status" value="2"/>
</dbReference>
<protein>
    <submittedName>
        <fullName evidence="10">ATPase components of various ABC-type transport systems, contain duplicated ATPase</fullName>
    </submittedName>
</protein>
<comment type="subcellular location">
    <subcellularLocation>
        <location evidence="1">Cell membrane</location>
    </subcellularLocation>
</comment>
<evidence type="ECO:0000256" key="6">
    <source>
        <dbReference type="ARBA" id="ARBA00022840"/>
    </source>
</evidence>
<keyword evidence="7" id="KW-1278">Translocase</keyword>
<evidence type="ECO:0000256" key="3">
    <source>
        <dbReference type="ARBA" id="ARBA00022448"/>
    </source>
</evidence>
<dbReference type="InterPro" id="IPR003439">
    <property type="entry name" value="ABC_transporter-like_ATP-bd"/>
</dbReference>
<dbReference type="PANTHER" id="PTHR43553">
    <property type="entry name" value="HEAVY METAL TRANSPORTER"/>
    <property type="match status" value="1"/>
</dbReference>
<sequence>MPNELPLVVEDLSFRYRSREDWAIRSMSFSVQPGELLLIAGSSGCGKTTLARAINGLIPRSYKGELSGRILLHGQEYTRAPLSRISQVVGTVLQDPERQILGTRVLNEVAFGLENLGLSRPEIVAAAEDALKRLGILALRDRETFYLSGGEKQKVALAGVLAMKPSILLLDEPLASLDPASARETLAIVRQLADEGMTVLMVEHRVEDVIHMHPDRVMFLKDGEIRYLGPLSGMTEAVDYHHIKLPAPMVMERAAADPPPAPVTPQPERFRTAAEQPSAPLVRFENVGFGYDDEVRVLKGINLDIRRGDIIAVLGPNGAGKTTLVKHAIGLLKPKVGRVLVDGRDTHELSVAQIANTLGYVFQSPSHMLFAPSVQDELAFGPTNMHHAPEQIEAEVREALEIVHLTGYEKNPPLALSFGQQKRVSIAAILAMRSRILVMDEPTAGQDYKNYMDFMDAIVQMPSFEAILFITHDIDMAVIYANRVLLVNQGTVVRDGPPQEVLADAELLRGNRLVPTSLLEENLKHFPQTGRLLRAEALAHALRPTV</sequence>
<accession>A0A0M9U3G5</accession>
<evidence type="ECO:0000256" key="4">
    <source>
        <dbReference type="ARBA" id="ARBA00022475"/>
    </source>
</evidence>
<evidence type="ECO:0000259" key="9">
    <source>
        <dbReference type="PROSITE" id="PS50893"/>
    </source>
</evidence>
<dbReference type="AlphaFoldDB" id="A0A0M9U3G5"/>